<dbReference type="Gene3D" id="3.30.250.20">
    <property type="entry name" value="L1 transposable element, C-terminal domain"/>
    <property type="match status" value="1"/>
</dbReference>
<proteinExistence type="predicted"/>
<dbReference type="EMBL" id="JBBPFD010000004">
    <property type="protein sequence ID" value="KAK7930689.1"/>
    <property type="molecule type" value="Genomic_DNA"/>
</dbReference>
<dbReference type="InterPro" id="IPR004244">
    <property type="entry name" value="Transposase_22"/>
</dbReference>
<sequence>MHAVQNCRPDSSFFHLAQRQRQKHLVYDGPVRLILVFRARLYAVRVGVCVMNTIQSAVWIEDIKRTTASTEEKLTALMDRLSDVEARLEFLESAETDRQNNPLATKEDLKLLWDKIEDMENRSRRNNVRFVGIPEGKEREKPAEFIEKLLANLLGMEKRCEVERAHRVPTQQPPPGSKPRTILARFLKSSDRDLVLRTARMKKELIWESHRIMLFPDYSRATQQRRDKFKDCKKILHERQMSFRLLFPAKLIVNTKEGPKTFDCPRKAMSFIEATP</sequence>
<evidence type="ECO:0008006" key="3">
    <source>
        <dbReference type="Google" id="ProtNLM"/>
    </source>
</evidence>
<evidence type="ECO:0000313" key="2">
    <source>
        <dbReference type="Proteomes" id="UP001460270"/>
    </source>
</evidence>
<evidence type="ECO:0000313" key="1">
    <source>
        <dbReference type="EMBL" id="KAK7930689.1"/>
    </source>
</evidence>
<comment type="caution">
    <text evidence="1">The sequence shown here is derived from an EMBL/GenBank/DDBJ whole genome shotgun (WGS) entry which is preliminary data.</text>
</comment>
<dbReference type="InterPro" id="IPR042566">
    <property type="entry name" value="L1_C"/>
</dbReference>
<dbReference type="PANTHER" id="PTHR11505">
    <property type="entry name" value="L1 TRANSPOSABLE ELEMENT-RELATED"/>
    <property type="match status" value="1"/>
</dbReference>
<reference evidence="2" key="1">
    <citation type="submission" date="2024-04" db="EMBL/GenBank/DDBJ databases">
        <title>Salinicola lusitanus LLJ914,a marine bacterium isolated from the Okinawa Trough.</title>
        <authorList>
            <person name="Li J."/>
        </authorList>
    </citation>
    <scope>NUCLEOTIDE SEQUENCE [LARGE SCALE GENOMIC DNA]</scope>
</reference>
<accession>A0AAW0PQ40</accession>
<organism evidence="1 2">
    <name type="scientific">Mugilogobius chulae</name>
    <name type="common">yellowstripe goby</name>
    <dbReference type="NCBI Taxonomy" id="88201"/>
    <lineage>
        <taxon>Eukaryota</taxon>
        <taxon>Metazoa</taxon>
        <taxon>Chordata</taxon>
        <taxon>Craniata</taxon>
        <taxon>Vertebrata</taxon>
        <taxon>Euteleostomi</taxon>
        <taxon>Actinopterygii</taxon>
        <taxon>Neopterygii</taxon>
        <taxon>Teleostei</taxon>
        <taxon>Neoteleostei</taxon>
        <taxon>Acanthomorphata</taxon>
        <taxon>Gobiaria</taxon>
        <taxon>Gobiiformes</taxon>
        <taxon>Gobioidei</taxon>
        <taxon>Gobiidae</taxon>
        <taxon>Gobionellinae</taxon>
        <taxon>Mugilogobius</taxon>
    </lineage>
</organism>
<keyword evidence="2" id="KW-1185">Reference proteome</keyword>
<dbReference type="Proteomes" id="UP001460270">
    <property type="component" value="Unassembled WGS sequence"/>
</dbReference>
<gene>
    <name evidence="1" type="ORF">WMY93_007084</name>
</gene>
<dbReference type="AlphaFoldDB" id="A0AAW0PQ40"/>
<protein>
    <recommendedName>
        <fullName evidence="3">L1 transposable element RRM domain-containing protein</fullName>
    </recommendedName>
</protein>
<name>A0AAW0PQ40_9GOBI</name>
<dbReference type="Gene3D" id="3.30.70.1820">
    <property type="entry name" value="L1 transposable element, RRM domain"/>
    <property type="match status" value="1"/>
</dbReference>